<protein>
    <submittedName>
        <fullName evidence="1">Uncharacterized protein</fullName>
    </submittedName>
</protein>
<accession>A0A9P1C4U0</accession>
<dbReference type="Proteomes" id="UP001152797">
    <property type="component" value="Unassembled WGS sequence"/>
</dbReference>
<name>A0A9P1C4U0_9DINO</name>
<dbReference type="EMBL" id="CAMXCT010000949">
    <property type="protein sequence ID" value="CAI3985064.1"/>
    <property type="molecule type" value="Genomic_DNA"/>
</dbReference>
<dbReference type="AlphaFoldDB" id="A0A9P1C4U0"/>
<feature type="non-terminal residue" evidence="1">
    <location>
        <position position="1"/>
    </location>
</feature>
<evidence type="ECO:0000313" key="2">
    <source>
        <dbReference type="EMBL" id="CAL1138439.1"/>
    </source>
</evidence>
<proteinExistence type="predicted"/>
<evidence type="ECO:0000313" key="1">
    <source>
        <dbReference type="EMBL" id="CAI3985064.1"/>
    </source>
</evidence>
<comment type="caution">
    <text evidence="1">The sequence shown here is derived from an EMBL/GenBank/DDBJ whole genome shotgun (WGS) entry which is preliminary data.</text>
</comment>
<dbReference type="EMBL" id="CAMXCT020000949">
    <property type="protein sequence ID" value="CAL1138439.1"/>
    <property type="molecule type" value="Genomic_DNA"/>
</dbReference>
<gene>
    <name evidence="1" type="ORF">C1SCF055_LOCUS12550</name>
</gene>
<dbReference type="EMBL" id="CAMXCT030000949">
    <property type="protein sequence ID" value="CAL4772376.1"/>
    <property type="molecule type" value="Genomic_DNA"/>
</dbReference>
<reference evidence="1" key="1">
    <citation type="submission" date="2022-10" db="EMBL/GenBank/DDBJ databases">
        <authorList>
            <person name="Chen Y."/>
            <person name="Dougan E. K."/>
            <person name="Chan C."/>
            <person name="Rhodes N."/>
            <person name="Thang M."/>
        </authorList>
    </citation>
    <scope>NUCLEOTIDE SEQUENCE</scope>
</reference>
<evidence type="ECO:0000313" key="3">
    <source>
        <dbReference type="Proteomes" id="UP001152797"/>
    </source>
</evidence>
<reference evidence="2" key="2">
    <citation type="submission" date="2024-04" db="EMBL/GenBank/DDBJ databases">
        <authorList>
            <person name="Chen Y."/>
            <person name="Shah S."/>
            <person name="Dougan E. K."/>
            <person name="Thang M."/>
            <person name="Chan C."/>
        </authorList>
    </citation>
    <scope>NUCLEOTIDE SEQUENCE [LARGE SCALE GENOMIC DNA]</scope>
</reference>
<keyword evidence="3" id="KW-1185">Reference proteome</keyword>
<organism evidence="1">
    <name type="scientific">Cladocopium goreaui</name>
    <dbReference type="NCBI Taxonomy" id="2562237"/>
    <lineage>
        <taxon>Eukaryota</taxon>
        <taxon>Sar</taxon>
        <taxon>Alveolata</taxon>
        <taxon>Dinophyceae</taxon>
        <taxon>Suessiales</taxon>
        <taxon>Symbiodiniaceae</taxon>
        <taxon>Cladocopium</taxon>
    </lineage>
</organism>
<sequence length="257" mass="27754">GDTSALTAAWLASLNGGHPCKASKSSKAQSNATAAGLCDLQSVVPDSPGRPGEAFAKSSLFCKASEHVLLPAAGLESETQCLRSGTKQFATWESQVQEVVFGRATDGEPGMDFIGRFKGSAGQGSWERACEEARMLPTSPSARRLGLRRFPPARRRSESQEVFVHSEGLVSPPVVCGVESEFQGVFKDMAGKPSWVLPLEGKRTVAREMEMPEAPLRLSHSRGQKPTKRTWLRQMEAMLRLSQGCRARGAQRPPLCG</sequence>